<gene>
    <name evidence="2" type="ORF">CVT24_000654</name>
</gene>
<dbReference type="Pfam" id="PF01926">
    <property type="entry name" value="MMR_HSR1"/>
    <property type="match status" value="1"/>
</dbReference>
<evidence type="ECO:0000313" key="3">
    <source>
        <dbReference type="Proteomes" id="UP000284842"/>
    </source>
</evidence>
<evidence type="ECO:0000313" key="2">
    <source>
        <dbReference type="EMBL" id="PPR07916.1"/>
    </source>
</evidence>
<dbReference type="InterPro" id="IPR027417">
    <property type="entry name" value="P-loop_NTPase"/>
</dbReference>
<dbReference type="AlphaFoldDB" id="A0A409YY15"/>
<dbReference type="OrthoDB" id="2130433at2759"/>
<dbReference type="EMBL" id="NHTK01000272">
    <property type="protein sequence ID" value="PPR07916.1"/>
    <property type="molecule type" value="Genomic_DNA"/>
</dbReference>
<keyword evidence="3" id="KW-1185">Reference proteome</keyword>
<comment type="caution">
    <text evidence="2">The sequence shown here is derived from an EMBL/GenBank/DDBJ whole genome shotgun (WGS) entry which is preliminary data.</text>
</comment>
<proteinExistence type="predicted"/>
<organism evidence="2 3">
    <name type="scientific">Panaeolus cyanescens</name>
    <dbReference type="NCBI Taxonomy" id="181874"/>
    <lineage>
        <taxon>Eukaryota</taxon>
        <taxon>Fungi</taxon>
        <taxon>Dikarya</taxon>
        <taxon>Basidiomycota</taxon>
        <taxon>Agaricomycotina</taxon>
        <taxon>Agaricomycetes</taxon>
        <taxon>Agaricomycetidae</taxon>
        <taxon>Agaricales</taxon>
        <taxon>Agaricineae</taxon>
        <taxon>Galeropsidaceae</taxon>
        <taxon>Panaeolus</taxon>
    </lineage>
</organism>
<dbReference type="GO" id="GO:0005525">
    <property type="term" value="F:GTP binding"/>
    <property type="evidence" value="ECO:0007669"/>
    <property type="project" value="InterPro"/>
</dbReference>
<dbReference type="InterPro" id="IPR006073">
    <property type="entry name" value="GTP-bd"/>
</dbReference>
<sequence length="186" mass="20633">MSQEDSYGLVTTGTVRVSPRSDWSDVQAPFGVFVILLVGPTGSGKSSFIEALADNKSLGISKDQLEGFTQNVTAYHVENMMVKWRQGRGRWTQPDSPVCFLDTPGFSDTKISEMEVMDQLSTLITPKPKRLTHGSPTTFSSALSPQSQRYWHRKILESQLNKQEKYAPSPLICSAYFALHKPSTSA</sequence>
<dbReference type="Proteomes" id="UP000284842">
    <property type="component" value="Unassembled WGS sequence"/>
</dbReference>
<name>A0A409YY15_9AGAR</name>
<dbReference type="Gene3D" id="3.40.50.300">
    <property type="entry name" value="P-loop containing nucleotide triphosphate hydrolases"/>
    <property type="match status" value="1"/>
</dbReference>
<dbReference type="SUPFAM" id="SSF52540">
    <property type="entry name" value="P-loop containing nucleoside triphosphate hydrolases"/>
    <property type="match status" value="1"/>
</dbReference>
<accession>A0A409YY15</accession>
<protein>
    <recommendedName>
        <fullName evidence="1">G domain-containing protein</fullName>
    </recommendedName>
</protein>
<dbReference type="InParanoid" id="A0A409YY15"/>
<reference evidence="2 3" key="1">
    <citation type="journal article" date="2018" name="Evol. Lett.">
        <title>Horizontal gene cluster transfer increased hallucinogenic mushroom diversity.</title>
        <authorList>
            <person name="Reynolds H.T."/>
            <person name="Vijayakumar V."/>
            <person name="Gluck-Thaler E."/>
            <person name="Korotkin H.B."/>
            <person name="Matheny P.B."/>
            <person name="Slot J.C."/>
        </authorList>
    </citation>
    <scope>NUCLEOTIDE SEQUENCE [LARGE SCALE GENOMIC DNA]</scope>
    <source>
        <strain evidence="2 3">2629</strain>
    </source>
</reference>
<feature type="domain" description="G" evidence="1">
    <location>
        <begin position="35"/>
        <end position="120"/>
    </location>
</feature>
<evidence type="ECO:0000259" key="1">
    <source>
        <dbReference type="Pfam" id="PF01926"/>
    </source>
</evidence>